<dbReference type="Pfam" id="PF12257">
    <property type="entry name" value="IML1"/>
    <property type="match status" value="1"/>
</dbReference>
<feature type="region of interest" description="Disordered" evidence="1">
    <location>
        <begin position="495"/>
        <end position="517"/>
    </location>
</feature>
<dbReference type="OrthoDB" id="39497at2759"/>
<dbReference type="PANTHER" id="PTHR13179">
    <property type="entry name" value="DEP DOMAIN CONTAINING PROTEIN 5"/>
    <property type="match status" value="1"/>
</dbReference>
<feature type="domain" description="Vacuolar membrane-associated protein Iml1 N-terminal" evidence="2">
    <location>
        <begin position="118"/>
        <end position="444"/>
    </location>
</feature>
<evidence type="ECO:0000259" key="2">
    <source>
        <dbReference type="Pfam" id="PF12257"/>
    </source>
</evidence>
<evidence type="ECO:0000259" key="3">
    <source>
        <dbReference type="Pfam" id="PF23013"/>
    </source>
</evidence>
<dbReference type="InterPro" id="IPR027244">
    <property type="entry name" value="IML1"/>
</dbReference>
<dbReference type="Pfam" id="PF23013">
    <property type="entry name" value="IML1_N"/>
    <property type="match status" value="1"/>
</dbReference>
<organism evidence="4 5">
    <name type="scientific">Pythium oligandrum</name>
    <name type="common">Mycoparasitic fungus</name>
    <dbReference type="NCBI Taxonomy" id="41045"/>
    <lineage>
        <taxon>Eukaryota</taxon>
        <taxon>Sar</taxon>
        <taxon>Stramenopiles</taxon>
        <taxon>Oomycota</taxon>
        <taxon>Peronosporomycetes</taxon>
        <taxon>Pythiales</taxon>
        <taxon>Pythiaceae</taxon>
        <taxon>Pythium</taxon>
    </lineage>
</organism>
<dbReference type="GO" id="GO:0005096">
    <property type="term" value="F:GTPase activator activity"/>
    <property type="evidence" value="ECO:0007669"/>
    <property type="project" value="InterPro"/>
</dbReference>
<dbReference type="GO" id="GO:1904262">
    <property type="term" value="P:negative regulation of TORC1 signaling"/>
    <property type="evidence" value="ECO:0007669"/>
    <property type="project" value="TreeGrafter"/>
</dbReference>
<keyword evidence="5" id="KW-1185">Reference proteome</keyword>
<dbReference type="AlphaFoldDB" id="A0A8K1FI01"/>
<dbReference type="Proteomes" id="UP000794436">
    <property type="component" value="Unassembled WGS sequence"/>
</dbReference>
<dbReference type="InterPro" id="IPR055213">
    <property type="entry name" value="IML1_double_psi_beta_barrel"/>
</dbReference>
<evidence type="ECO:0000256" key="1">
    <source>
        <dbReference type="SAM" id="MobiDB-lite"/>
    </source>
</evidence>
<evidence type="ECO:0000313" key="4">
    <source>
        <dbReference type="EMBL" id="TMW64455.1"/>
    </source>
</evidence>
<dbReference type="EMBL" id="SPLM01000040">
    <property type="protein sequence ID" value="TMW64455.1"/>
    <property type="molecule type" value="Genomic_DNA"/>
</dbReference>
<accession>A0A8K1FI01</accession>
<sequence>MTTTRRGSSRGKRATTLRSSDRGTLWLMVHTPEFGSGDELVINPECFPDVQLWDLVEISQPDREHQRLILQVTALAPVRGRLQISVLKDIAAQFGLEAFYEVVVQKVDPRDITADFLELTFKDQFLSRADLWRFKVAMFGKCVYVGKNMEMLGVRSQVEALVSSNQNILCGVIGADTKMVVRSRSSRLFWLVQMSTEMWEFAPDGELYYEKLINRLLRVLIEKWNDCSVSHSLTVIAFSRSFYDKDQFPEDYDPTSPPFVDPVRQGFGPGCSAAQTGNGYGPNVHVHPINGRYFEDFYKVLVMNYTGPDWSQLSIILKREFIDYHRTHRWRMAGEVYPADYELMPYHDEAPTADQDEANRSSSTNTKVYVKWKSLPFGVPTRATDGNILEAINVTLNILDKHYMDRDLNRTGQSIVMLTAGSGVFNVDERLAQITKQRMMDNGVESFYTLTLPSADMDVFPKYKNHDELLIEMVCQRLAGDFQLVATDAGTDVDVSRNRVPAGTMNRGPSGESRDARSNTVTYHLSMGHRIHQIIYDAELQTIEVKRYFERASQGEHNEPKVYNYSLWVEHTQSFQPLQQKFYQYPMPEDNWNSLDHLLCGYHDEMFDTTKCRRIRFAIVPPSSVSASTASVADKMAYVEKFTRFIEYLQSRVGPQGGVQEHIVVQIVMERPPTSSLRSQNRMLSFKMSCETLSSYTRLKSGDSRKEWVMVRVEDTMFVYKCFHFDVRWLACSGIVVDDFISTVKRKAKQAGLELRRVPEYSSVSFLQIHALVAPIFLPMTLAIMCNSEQERTLVAILTSRLDFVLDDERLADAMGIGYGLGLGEEVRPSGTGFQRFSQGRFLSQAAKEAHLAEKWRKRGYKQYMHRRVPVFLRLIHNGLVWIPGYDYDQLSSTQQTHDLFKEICTAIETCSNLPSSCCGSEAA</sequence>
<feature type="domain" description="IML1 N-terminal double psi beta-barrel" evidence="3">
    <location>
        <begin position="26"/>
        <end position="106"/>
    </location>
</feature>
<proteinExistence type="predicted"/>
<protein>
    <recommendedName>
        <fullName evidence="6">DEP domain-containing protein</fullName>
    </recommendedName>
</protein>
<dbReference type="InterPro" id="IPR048255">
    <property type="entry name" value="IML1_N"/>
</dbReference>
<reference evidence="4" key="1">
    <citation type="submission" date="2019-03" db="EMBL/GenBank/DDBJ databases">
        <title>Long read genome sequence of the mycoparasitic Pythium oligandrum ATCC 38472 isolated from sugarbeet rhizosphere.</title>
        <authorList>
            <person name="Gaulin E."/>
        </authorList>
    </citation>
    <scope>NUCLEOTIDE SEQUENCE</scope>
    <source>
        <strain evidence="4">ATCC 38472_TT</strain>
    </source>
</reference>
<dbReference type="GO" id="GO:0010508">
    <property type="term" value="P:positive regulation of autophagy"/>
    <property type="evidence" value="ECO:0007669"/>
    <property type="project" value="TreeGrafter"/>
</dbReference>
<dbReference type="PANTHER" id="PTHR13179:SF8">
    <property type="entry name" value="GATOR COMPLEX PROTEIN DEPDC5"/>
    <property type="match status" value="1"/>
</dbReference>
<gene>
    <name evidence="4" type="ORF">Poli38472_013077</name>
</gene>
<evidence type="ECO:0008006" key="6">
    <source>
        <dbReference type="Google" id="ProtNLM"/>
    </source>
</evidence>
<evidence type="ECO:0000313" key="5">
    <source>
        <dbReference type="Proteomes" id="UP000794436"/>
    </source>
</evidence>
<name>A0A8K1FI01_PYTOL</name>
<comment type="caution">
    <text evidence="4">The sequence shown here is derived from an EMBL/GenBank/DDBJ whole genome shotgun (WGS) entry which is preliminary data.</text>
</comment>
<dbReference type="GO" id="GO:1990130">
    <property type="term" value="C:GATOR1 complex"/>
    <property type="evidence" value="ECO:0007669"/>
    <property type="project" value="TreeGrafter"/>
</dbReference>